<organism evidence="1 2">
    <name type="scientific">Maudiozyma saulgeensis</name>
    <dbReference type="NCBI Taxonomy" id="1789683"/>
    <lineage>
        <taxon>Eukaryota</taxon>
        <taxon>Fungi</taxon>
        <taxon>Dikarya</taxon>
        <taxon>Ascomycota</taxon>
        <taxon>Saccharomycotina</taxon>
        <taxon>Saccharomycetes</taxon>
        <taxon>Saccharomycetales</taxon>
        <taxon>Saccharomycetaceae</taxon>
        <taxon>Maudiozyma</taxon>
    </lineage>
</organism>
<proteinExistence type="predicted"/>
<sequence length="302" mass="32157">MLTISKLNLKTIFFILILSTAIAYPLLKRDTIKLGNTGWYFDLTPTDVSNWAGTVKTICTDADPLLCLGESVVATVLTGIMAIGNGTPPTDVTPTVTTVTINAATTETEAVATTSSSSSSTDNGPVVDGIISDGIDIVKDVAKILNDAGITLLGLYNPTVADLVTSGESLIGGIIHFETNVGSHIAAQIGATNFTKLAEEISSVVPGVPAFQEAEEGIENVVNWISYVVKKGETDVSEIINELENFDVTKLVTRVSNFIKDVEDYKFCLSPSTLTNGTYGRATHLFGEVYFNSYGVLELECQ</sequence>
<dbReference type="Pfam" id="PF17276">
    <property type="entry name" value="DUF5341"/>
    <property type="match status" value="1"/>
</dbReference>
<dbReference type="InterPro" id="IPR035237">
    <property type="entry name" value="DUF5341"/>
</dbReference>
<name>A0A1X7R3D2_9SACH</name>
<evidence type="ECO:0000313" key="2">
    <source>
        <dbReference type="Proteomes" id="UP000196158"/>
    </source>
</evidence>
<dbReference type="OrthoDB" id="4065888at2759"/>
<protein>
    <submittedName>
        <fullName evidence="1">Uncharacterized protein</fullName>
    </submittedName>
</protein>
<dbReference type="EMBL" id="FXLY01000004">
    <property type="protein sequence ID" value="SMN20081.1"/>
    <property type="molecule type" value="Genomic_DNA"/>
</dbReference>
<gene>
    <name evidence="1" type="ORF">KASA_0O07370G</name>
</gene>
<reference evidence="1 2" key="1">
    <citation type="submission" date="2017-04" db="EMBL/GenBank/DDBJ databases">
        <authorList>
            <person name="Afonso C.L."/>
            <person name="Miller P.J."/>
            <person name="Scott M.A."/>
            <person name="Spackman E."/>
            <person name="Goraichik I."/>
            <person name="Dimitrov K.M."/>
            <person name="Suarez D.L."/>
            <person name="Swayne D.E."/>
        </authorList>
    </citation>
    <scope>NUCLEOTIDE SEQUENCE [LARGE SCALE GENOMIC DNA]</scope>
</reference>
<dbReference type="AlphaFoldDB" id="A0A1X7R3D2"/>
<keyword evidence="2" id="KW-1185">Reference proteome</keyword>
<evidence type="ECO:0000313" key="1">
    <source>
        <dbReference type="EMBL" id="SMN20081.1"/>
    </source>
</evidence>
<accession>A0A1X7R3D2</accession>
<dbReference type="Proteomes" id="UP000196158">
    <property type="component" value="Unassembled WGS sequence"/>
</dbReference>